<accession>A0A1F7U9I2</accession>
<feature type="signal peptide" evidence="1">
    <location>
        <begin position="1"/>
        <end position="24"/>
    </location>
</feature>
<dbReference type="Proteomes" id="UP000177088">
    <property type="component" value="Unassembled WGS sequence"/>
</dbReference>
<gene>
    <name evidence="2" type="ORF">A3C96_03770</name>
</gene>
<evidence type="ECO:0000256" key="1">
    <source>
        <dbReference type="SAM" id="SignalP"/>
    </source>
</evidence>
<dbReference type="PROSITE" id="PS51257">
    <property type="entry name" value="PROKAR_LIPOPROTEIN"/>
    <property type="match status" value="1"/>
</dbReference>
<dbReference type="AlphaFoldDB" id="A0A1F7U9I2"/>
<sequence>MNLNKIIILTAGTLLLVGAGCAPAKPVARPASDSADQAVDAVLKESEVEATVSAEEAADQAEVDADSAVIQEFTDSSYDVQ</sequence>
<reference evidence="2 3" key="1">
    <citation type="journal article" date="2016" name="Nat. Commun.">
        <title>Thousands of microbial genomes shed light on interconnected biogeochemical processes in an aquifer system.</title>
        <authorList>
            <person name="Anantharaman K."/>
            <person name="Brown C.T."/>
            <person name="Hug L.A."/>
            <person name="Sharon I."/>
            <person name="Castelle C.J."/>
            <person name="Probst A.J."/>
            <person name="Thomas B.C."/>
            <person name="Singh A."/>
            <person name="Wilkins M.J."/>
            <person name="Karaoz U."/>
            <person name="Brodie E.L."/>
            <person name="Williams K.H."/>
            <person name="Hubbard S.S."/>
            <person name="Banfield J.F."/>
        </authorList>
    </citation>
    <scope>NUCLEOTIDE SEQUENCE [LARGE SCALE GENOMIC DNA]</scope>
</reference>
<evidence type="ECO:0000313" key="2">
    <source>
        <dbReference type="EMBL" id="OGL74384.1"/>
    </source>
</evidence>
<comment type="caution">
    <text evidence="2">The sequence shown here is derived from an EMBL/GenBank/DDBJ whole genome shotgun (WGS) entry which is preliminary data.</text>
</comment>
<feature type="chain" id="PRO_5009533014" evidence="1">
    <location>
        <begin position="25"/>
        <end position="81"/>
    </location>
</feature>
<protein>
    <submittedName>
        <fullName evidence="2">Uncharacterized protein</fullName>
    </submittedName>
</protein>
<dbReference type="EMBL" id="MGEA01000027">
    <property type="protein sequence ID" value="OGL74384.1"/>
    <property type="molecule type" value="Genomic_DNA"/>
</dbReference>
<proteinExistence type="predicted"/>
<keyword evidence="1" id="KW-0732">Signal</keyword>
<name>A0A1F7U9I2_9BACT</name>
<evidence type="ECO:0000313" key="3">
    <source>
        <dbReference type="Proteomes" id="UP000177088"/>
    </source>
</evidence>
<organism evidence="2 3">
    <name type="scientific">Candidatus Uhrbacteria bacterium RIFCSPHIGHO2_02_FULL_60_10</name>
    <dbReference type="NCBI Taxonomy" id="1802392"/>
    <lineage>
        <taxon>Bacteria</taxon>
        <taxon>Candidatus Uhriibacteriota</taxon>
    </lineage>
</organism>